<evidence type="ECO:0000313" key="3">
    <source>
        <dbReference type="Proteomes" id="UP000295627"/>
    </source>
</evidence>
<dbReference type="RefSeq" id="WP_078333925.1">
    <property type="nucleotide sequence ID" value="NZ_MAFQ01000005.1"/>
</dbReference>
<dbReference type="Gene3D" id="3.30.460.10">
    <property type="entry name" value="Beta Polymerase, domain 2"/>
    <property type="match status" value="1"/>
</dbReference>
<dbReference type="AlphaFoldDB" id="A0A4R5PC51"/>
<reference evidence="2 3" key="1">
    <citation type="journal article" date="2019" name="Sci. Rep.">
        <title>Extended insight into the Mycobacterium chelonae-abscessus complex through whole genome sequencing of Mycobacterium salmoniphilum outbreak and Mycobacterium salmoniphilum-like strains.</title>
        <authorList>
            <person name="Behra P.R.K."/>
            <person name="Das S."/>
            <person name="Pettersson B.M.F."/>
            <person name="Shirreff L."/>
            <person name="DuCote T."/>
            <person name="Jacobsson K.G."/>
            <person name="Ennis D.G."/>
            <person name="Kirsebom L.A."/>
        </authorList>
    </citation>
    <scope>NUCLEOTIDE SEQUENCE [LARGE SCALE GENOMIC DNA]</scope>
    <source>
        <strain evidence="2 3">DSM 45524</strain>
    </source>
</reference>
<sequence length="94" mass="10479">MILEPLSRIISILDQHQGVEVYVFGSALTREDPADLDILVIYQDREGLRRFLDHADRQSGALPIDVTAMTSGELAGSGFLVRSKAVKIRELRPM</sequence>
<dbReference type="InterPro" id="IPR043519">
    <property type="entry name" value="NT_sf"/>
</dbReference>
<organism evidence="2 3">
    <name type="scientific">Mycobacteroides franklinii</name>
    <dbReference type="NCBI Taxonomy" id="948102"/>
    <lineage>
        <taxon>Bacteria</taxon>
        <taxon>Bacillati</taxon>
        <taxon>Actinomycetota</taxon>
        <taxon>Actinomycetes</taxon>
        <taxon>Mycobacteriales</taxon>
        <taxon>Mycobacteriaceae</taxon>
        <taxon>Mycobacteroides</taxon>
    </lineage>
</organism>
<dbReference type="EMBL" id="RXLR01000014">
    <property type="protein sequence ID" value="TDH22335.1"/>
    <property type="molecule type" value="Genomic_DNA"/>
</dbReference>
<comment type="caution">
    <text evidence="2">The sequence shown here is derived from an EMBL/GenBank/DDBJ whole genome shotgun (WGS) entry which is preliminary data.</text>
</comment>
<dbReference type="SUPFAM" id="SSF81301">
    <property type="entry name" value="Nucleotidyltransferase"/>
    <property type="match status" value="1"/>
</dbReference>
<gene>
    <name evidence="2" type="ORF">EJ571_10430</name>
</gene>
<accession>A0A4R5PC51</accession>
<proteinExistence type="predicted"/>
<evidence type="ECO:0000313" key="2">
    <source>
        <dbReference type="EMBL" id="TDH22335.1"/>
    </source>
</evidence>
<dbReference type="Pfam" id="PF01909">
    <property type="entry name" value="NTP_transf_2"/>
    <property type="match status" value="1"/>
</dbReference>
<evidence type="ECO:0000259" key="1">
    <source>
        <dbReference type="Pfam" id="PF01909"/>
    </source>
</evidence>
<dbReference type="Proteomes" id="UP000295627">
    <property type="component" value="Unassembled WGS sequence"/>
</dbReference>
<dbReference type="GO" id="GO:0016779">
    <property type="term" value="F:nucleotidyltransferase activity"/>
    <property type="evidence" value="ECO:0007669"/>
    <property type="project" value="InterPro"/>
</dbReference>
<dbReference type="InterPro" id="IPR002934">
    <property type="entry name" value="Polymerase_NTP_transf_dom"/>
</dbReference>
<protein>
    <recommendedName>
        <fullName evidence="1">Polymerase nucleotidyl transferase domain-containing protein</fullName>
    </recommendedName>
</protein>
<name>A0A4R5PC51_9MYCO</name>
<feature type="domain" description="Polymerase nucleotidyl transferase" evidence="1">
    <location>
        <begin position="7"/>
        <end position="67"/>
    </location>
</feature>